<gene>
    <name evidence="2" type="ORF">GPUH_LOCUS20335</name>
</gene>
<dbReference type="AlphaFoldDB" id="A0A183EH94"/>
<sequence length="120" mass="13601">MLRTSARQIVLNILFFSAWLLSQETFLNLVLTCLNGEEQQRDGLVGSLLKQLQDLAAKAKDNPLLPYLRKFSLEREGVLLRLSLVGGMFDSVCHPSNCDAWALTLFQLMLYGVVSKERDR</sequence>
<reference evidence="2 3" key="2">
    <citation type="submission" date="2018-11" db="EMBL/GenBank/DDBJ databases">
        <authorList>
            <consortium name="Pathogen Informatics"/>
        </authorList>
    </citation>
    <scope>NUCLEOTIDE SEQUENCE [LARGE SCALE GENOMIC DNA]</scope>
</reference>
<accession>A0A183EH94</accession>
<protein>
    <submittedName>
        <fullName evidence="2 4">Uncharacterized protein</fullName>
    </submittedName>
</protein>
<organism evidence="4">
    <name type="scientific">Gongylonema pulchrum</name>
    <dbReference type="NCBI Taxonomy" id="637853"/>
    <lineage>
        <taxon>Eukaryota</taxon>
        <taxon>Metazoa</taxon>
        <taxon>Ecdysozoa</taxon>
        <taxon>Nematoda</taxon>
        <taxon>Chromadorea</taxon>
        <taxon>Rhabditida</taxon>
        <taxon>Spirurina</taxon>
        <taxon>Spiruromorpha</taxon>
        <taxon>Spiruroidea</taxon>
        <taxon>Gongylonematidae</taxon>
        <taxon>Gongylonema</taxon>
    </lineage>
</organism>
<evidence type="ECO:0000256" key="1">
    <source>
        <dbReference type="SAM" id="SignalP"/>
    </source>
</evidence>
<feature type="chain" id="PRO_5043139153" evidence="1">
    <location>
        <begin position="23"/>
        <end position="120"/>
    </location>
</feature>
<dbReference type="OrthoDB" id="20828at2759"/>
<keyword evidence="3" id="KW-1185">Reference proteome</keyword>
<evidence type="ECO:0000313" key="2">
    <source>
        <dbReference type="EMBL" id="VDN35834.1"/>
    </source>
</evidence>
<feature type="signal peptide" evidence="1">
    <location>
        <begin position="1"/>
        <end position="22"/>
    </location>
</feature>
<dbReference type="Proteomes" id="UP000271098">
    <property type="component" value="Unassembled WGS sequence"/>
</dbReference>
<evidence type="ECO:0000313" key="3">
    <source>
        <dbReference type="Proteomes" id="UP000271098"/>
    </source>
</evidence>
<proteinExistence type="predicted"/>
<dbReference type="EMBL" id="UYRT01090237">
    <property type="protein sequence ID" value="VDN35834.1"/>
    <property type="molecule type" value="Genomic_DNA"/>
</dbReference>
<evidence type="ECO:0000313" key="4">
    <source>
        <dbReference type="WBParaSite" id="GPUH_0002036001-mRNA-1"/>
    </source>
</evidence>
<name>A0A183EH94_9BILA</name>
<reference evidence="4" key="1">
    <citation type="submission" date="2016-06" db="UniProtKB">
        <authorList>
            <consortium name="WormBaseParasite"/>
        </authorList>
    </citation>
    <scope>IDENTIFICATION</scope>
</reference>
<keyword evidence="1" id="KW-0732">Signal</keyword>
<dbReference type="WBParaSite" id="GPUH_0002036001-mRNA-1">
    <property type="protein sequence ID" value="GPUH_0002036001-mRNA-1"/>
    <property type="gene ID" value="GPUH_0002036001"/>
</dbReference>